<dbReference type="AlphaFoldDB" id="A0A934S7H3"/>
<dbReference type="Proteomes" id="UP000603141">
    <property type="component" value="Unassembled WGS sequence"/>
</dbReference>
<proteinExistence type="predicted"/>
<accession>A0A934S7H3</accession>
<reference evidence="1" key="1">
    <citation type="submission" date="2021-01" db="EMBL/GenBank/DDBJ databases">
        <title>Modified the classification status of verrucomicrobia.</title>
        <authorList>
            <person name="Feng X."/>
        </authorList>
    </citation>
    <scope>NUCLEOTIDE SEQUENCE</scope>
    <source>
        <strain evidence="1">KCTC 22041</strain>
    </source>
</reference>
<comment type="caution">
    <text evidence="1">The sequence shown here is derived from an EMBL/GenBank/DDBJ whole genome shotgun (WGS) entry which is preliminary data.</text>
</comment>
<sequence length="232" mass="23803">MAFTTFQNTPFSEGAPFVLNSGGITLAVGFNVTMGDGTATPLRLTANGVGVTNGGGYTTETRTLATADRVIEYADGSGKLFPVLSASLATDYSNDTVTAEAVPSFSVAVEAGALYEIDALMILQTALATTGVQISLEGPSAQTSYLSAEVEYFTNSAAGTDGITTQLITAFATTVAMNNAATTLPFTMRIRGVLKLTGSTPASPVSLTIKSEVGGSEVTIKAGSLLRFVKIN</sequence>
<dbReference type="RefSeq" id="WP_200272963.1">
    <property type="nucleotide sequence ID" value="NZ_JAENIJ010000035.1"/>
</dbReference>
<keyword evidence="2" id="KW-1185">Reference proteome</keyword>
<gene>
    <name evidence="1" type="ORF">JIN85_16875</name>
</gene>
<dbReference type="EMBL" id="JAENIJ010000035">
    <property type="protein sequence ID" value="MBK1884096.1"/>
    <property type="molecule type" value="Genomic_DNA"/>
</dbReference>
<organism evidence="1 2">
    <name type="scientific">Luteolibacter pohnpeiensis</name>
    <dbReference type="NCBI Taxonomy" id="454153"/>
    <lineage>
        <taxon>Bacteria</taxon>
        <taxon>Pseudomonadati</taxon>
        <taxon>Verrucomicrobiota</taxon>
        <taxon>Verrucomicrobiia</taxon>
        <taxon>Verrucomicrobiales</taxon>
        <taxon>Verrucomicrobiaceae</taxon>
        <taxon>Luteolibacter</taxon>
    </lineage>
</organism>
<evidence type="ECO:0000313" key="2">
    <source>
        <dbReference type="Proteomes" id="UP000603141"/>
    </source>
</evidence>
<name>A0A934S7H3_9BACT</name>
<protein>
    <submittedName>
        <fullName evidence="1">Uncharacterized protein</fullName>
    </submittedName>
</protein>
<evidence type="ECO:0000313" key="1">
    <source>
        <dbReference type="EMBL" id="MBK1884096.1"/>
    </source>
</evidence>